<evidence type="ECO:0000313" key="3">
    <source>
        <dbReference type="Proteomes" id="UP001179952"/>
    </source>
</evidence>
<evidence type="ECO:0000259" key="1">
    <source>
        <dbReference type="Pfam" id="PF12333"/>
    </source>
</evidence>
<reference evidence="2" key="1">
    <citation type="journal article" date="2023" name="Nat. Commun.">
        <title>Diploid and tetraploid genomes of Acorus and the evolution of monocots.</title>
        <authorList>
            <person name="Ma L."/>
            <person name="Liu K.W."/>
            <person name="Li Z."/>
            <person name="Hsiao Y.Y."/>
            <person name="Qi Y."/>
            <person name="Fu T."/>
            <person name="Tang G.D."/>
            <person name="Zhang D."/>
            <person name="Sun W.H."/>
            <person name="Liu D.K."/>
            <person name="Li Y."/>
            <person name="Chen G.Z."/>
            <person name="Liu X.D."/>
            <person name="Liao X.Y."/>
            <person name="Jiang Y.T."/>
            <person name="Yu X."/>
            <person name="Hao Y."/>
            <person name="Huang J."/>
            <person name="Zhao X.W."/>
            <person name="Ke S."/>
            <person name="Chen Y.Y."/>
            <person name="Wu W.L."/>
            <person name="Hsu J.L."/>
            <person name="Lin Y.F."/>
            <person name="Huang M.D."/>
            <person name="Li C.Y."/>
            <person name="Huang L."/>
            <person name="Wang Z.W."/>
            <person name="Zhao X."/>
            <person name="Zhong W.Y."/>
            <person name="Peng D.H."/>
            <person name="Ahmad S."/>
            <person name="Lan S."/>
            <person name="Zhang J.S."/>
            <person name="Tsai W.C."/>
            <person name="Van de Peer Y."/>
            <person name="Liu Z.J."/>
        </authorList>
    </citation>
    <scope>NUCLEOTIDE SEQUENCE</scope>
    <source>
        <strain evidence="2">SCP</strain>
    </source>
</reference>
<name>A0AAV9BMU4_ACOGR</name>
<gene>
    <name evidence="2" type="ORF">QJS04_geneDACA014806</name>
</gene>
<organism evidence="2 3">
    <name type="scientific">Acorus gramineus</name>
    <name type="common">Dwarf sweet flag</name>
    <dbReference type="NCBI Taxonomy" id="55184"/>
    <lineage>
        <taxon>Eukaryota</taxon>
        <taxon>Viridiplantae</taxon>
        <taxon>Streptophyta</taxon>
        <taxon>Embryophyta</taxon>
        <taxon>Tracheophyta</taxon>
        <taxon>Spermatophyta</taxon>
        <taxon>Magnoliopsida</taxon>
        <taxon>Liliopsida</taxon>
        <taxon>Acoraceae</taxon>
        <taxon>Acorus</taxon>
    </lineage>
</organism>
<feature type="domain" description="Pre-rRNA-processing protein Ipi1 N-terminal" evidence="1">
    <location>
        <begin position="19"/>
        <end position="55"/>
    </location>
</feature>
<dbReference type="AlphaFoldDB" id="A0AAV9BMU4"/>
<dbReference type="Proteomes" id="UP001179952">
    <property type="component" value="Unassembled WGS sequence"/>
</dbReference>
<sequence length="72" mass="8027">MANNYIGADRLKDLNGSLVSSIMAYVFNAMTHLSVDVRLMAFKFFDLVVLNCSSSFLLYAEKDIVFLIAVSL</sequence>
<evidence type="ECO:0000313" key="2">
    <source>
        <dbReference type="EMBL" id="KAK1277524.1"/>
    </source>
</evidence>
<dbReference type="InterPro" id="IPR024679">
    <property type="entry name" value="Ipi1_N"/>
</dbReference>
<comment type="caution">
    <text evidence="2">The sequence shown here is derived from an EMBL/GenBank/DDBJ whole genome shotgun (WGS) entry which is preliminary data.</text>
</comment>
<accession>A0AAV9BMU4</accession>
<reference evidence="2" key="2">
    <citation type="submission" date="2023-06" db="EMBL/GenBank/DDBJ databases">
        <authorList>
            <person name="Ma L."/>
            <person name="Liu K.-W."/>
            <person name="Li Z."/>
            <person name="Hsiao Y.-Y."/>
            <person name="Qi Y."/>
            <person name="Fu T."/>
            <person name="Tang G."/>
            <person name="Zhang D."/>
            <person name="Sun W.-H."/>
            <person name="Liu D.-K."/>
            <person name="Li Y."/>
            <person name="Chen G.-Z."/>
            <person name="Liu X.-D."/>
            <person name="Liao X.-Y."/>
            <person name="Jiang Y.-T."/>
            <person name="Yu X."/>
            <person name="Hao Y."/>
            <person name="Huang J."/>
            <person name="Zhao X.-W."/>
            <person name="Ke S."/>
            <person name="Chen Y.-Y."/>
            <person name="Wu W.-L."/>
            <person name="Hsu J.-L."/>
            <person name="Lin Y.-F."/>
            <person name="Huang M.-D."/>
            <person name="Li C.-Y."/>
            <person name="Huang L."/>
            <person name="Wang Z.-W."/>
            <person name="Zhao X."/>
            <person name="Zhong W.-Y."/>
            <person name="Peng D.-H."/>
            <person name="Ahmad S."/>
            <person name="Lan S."/>
            <person name="Zhang J.-S."/>
            <person name="Tsai W.-C."/>
            <person name="Van De Peer Y."/>
            <person name="Liu Z.-J."/>
        </authorList>
    </citation>
    <scope>NUCLEOTIDE SEQUENCE</scope>
    <source>
        <strain evidence="2">SCP</strain>
        <tissue evidence="2">Leaves</tissue>
    </source>
</reference>
<proteinExistence type="predicted"/>
<dbReference type="Pfam" id="PF12333">
    <property type="entry name" value="Ipi1_N"/>
    <property type="match status" value="1"/>
</dbReference>
<keyword evidence="3" id="KW-1185">Reference proteome</keyword>
<dbReference type="EMBL" id="JAUJYN010000002">
    <property type="protein sequence ID" value="KAK1277524.1"/>
    <property type="molecule type" value="Genomic_DNA"/>
</dbReference>
<protein>
    <recommendedName>
        <fullName evidence="1">Pre-rRNA-processing protein Ipi1 N-terminal domain-containing protein</fullName>
    </recommendedName>
</protein>